<evidence type="ECO:0000256" key="1">
    <source>
        <dbReference type="SAM" id="MobiDB-lite"/>
    </source>
</evidence>
<organism evidence="2 3">
    <name type="scientific">Brassica cretica</name>
    <name type="common">Mustard</name>
    <dbReference type="NCBI Taxonomy" id="69181"/>
    <lineage>
        <taxon>Eukaryota</taxon>
        <taxon>Viridiplantae</taxon>
        <taxon>Streptophyta</taxon>
        <taxon>Embryophyta</taxon>
        <taxon>Tracheophyta</taxon>
        <taxon>Spermatophyta</taxon>
        <taxon>Magnoliopsida</taxon>
        <taxon>eudicotyledons</taxon>
        <taxon>Gunneridae</taxon>
        <taxon>Pentapetalae</taxon>
        <taxon>rosids</taxon>
        <taxon>malvids</taxon>
        <taxon>Brassicales</taxon>
        <taxon>Brassicaceae</taxon>
        <taxon>Brassiceae</taxon>
        <taxon>Brassica</taxon>
    </lineage>
</organism>
<dbReference type="Proteomes" id="UP000266723">
    <property type="component" value="Unassembled WGS sequence"/>
</dbReference>
<proteinExistence type="predicted"/>
<keyword evidence="3" id="KW-1185">Reference proteome</keyword>
<feature type="compositionally biased region" description="Basic and acidic residues" evidence="1">
    <location>
        <begin position="45"/>
        <end position="58"/>
    </location>
</feature>
<comment type="caution">
    <text evidence="2">The sequence shown here is derived from an EMBL/GenBank/DDBJ whole genome shotgun (WGS) entry which is preliminary data.</text>
</comment>
<evidence type="ECO:0000313" key="3">
    <source>
        <dbReference type="Proteomes" id="UP000266723"/>
    </source>
</evidence>
<feature type="compositionally biased region" description="Polar residues" evidence="1">
    <location>
        <begin position="59"/>
        <end position="68"/>
    </location>
</feature>
<feature type="compositionally biased region" description="Basic residues" evidence="1">
    <location>
        <begin position="72"/>
        <end position="85"/>
    </location>
</feature>
<feature type="compositionally biased region" description="Polar residues" evidence="1">
    <location>
        <begin position="32"/>
        <end position="44"/>
    </location>
</feature>
<accession>A0ABQ7AY41</accession>
<evidence type="ECO:0000313" key="2">
    <source>
        <dbReference type="EMBL" id="KAF3519315.1"/>
    </source>
</evidence>
<gene>
    <name evidence="2" type="ORF">DY000_02060230</name>
</gene>
<protein>
    <submittedName>
        <fullName evidence="2">Uncharacterized protein</fullName>
    </submittedName>
</protein>
<dbReference type="EMBL" id="QGKV02001556">
    <property type="protein sequence ID" value="KAF3519315.1"/>
    <property type="molecule type" value="Genomic_DNA"/>
</dbReference>
<sequence length="85" mass="9953">MEKMKQDIARIQNATDVARPPSIDRRQPLIDRQQTITIDRQTPSRIDRQPLGRIDRHQSATPTDNEVSTRFPHQRRGRSVGRRDL</sequence>
<name>A0ABQ7AY41_BRACR</name>
<feature type="region of interest" description="Disordered" evidence="1">
    <location>
        <begin position="1"/>
        <end position="85"/>
    </location>
</feature>
<reference evidence="2 3" key="1">
    <citation type="journal article" date="2020" name="BMC Genomics">
        <title>Intraspecific diversification of the crop wild relative Brassica cretica Lam. using demographic model selection.</title>
        <authorList>
            <person name="Kioukis A."/>
            <person name="Michalopoulou V.A."/>
            <person name="Briers L."/>
            <person name="Pirintsos S."/>
            <person name="Studholme D.J."/>
            <person name="Pavlidis P."/>
            <person name="Sarris P.F."/>
        </authorList>
    </citation>
    <scope>NUCLEOTIDE SEQUENCE [LARGE SCALE GENOMIC DNA]</scope>
    <source>
        <strain evidence="3">cv. PFS-1207/04</strain>
    </source>
</reference>